<comment type="caution">
    <text evidence="1">The sequence shown here is derived from an EMBL/GenBank/DDBJ whole genome shotgun (WGS) entry which is preliminary data.</text>
</comment>
<dbReference type="Proteomes" id="UP000575480">
    <property type="component" value="Unassembled WGS sequence"/>
</dbReference>
<sequence length="172" mass="19694">MLQQYLPGRNIAWDSFWYKGKLVSSFTRERLEYPFKHISPSGITGTPTVSKIIVDESVNRIGENAVKSVDDKPHGNYAVDLKEDNDGNWHVTEIDSGKFHTTTPLWGYISTKFLKQDPLHNLSYLYTMLGLEEISDPGFLGNDIYPEGLHILRHIDCGTWIYKDDGFKEKVL</sequence>
<organism evidence="1 2">
    <name type="scientific">Marine Group I thaumarchaeote</name>
    <dbReference type="NCBI Taxonomy" id="2511932"/>
    <lineage>
        <taxon>Archaea</taxon>
        <taxon>Nitrososphaerota</taxon>
        <taxon>Marine Group I</taxon>
    </lineage>
</organism>
<reference evidence="1 2" key="1">
    <citation type="journal article" date="2019" name="Environ. Microbiol.">
        <title>Genomics insights into ecotype formation of ammonia-oxidizing archaea in the deep ocean.</title>
        <authorList>
            <person name="Wang Y."/>
            <person name="Huang J.M."/>
            <person name="Cui G.J."/>
            <person name="Nunoura T."/>
            <person name="Takaki Y."/>
            <person name="Li W.L."/>
            <person name="Li J."/>
            <person name="Gao Z.M."/>
            <person name="Takai K."/>
            <person name="Zhang A.Q."/>
            <person name="Stepanauskas R."/>
        </authorList>
    </citation>
    <scope>NUCLEOTIDE SEQUENCE [LARGE SCALE GENOMIC DNA]</scope>
    <source>
        <strain evidence="1 2">L15a</strain>
    </source>
</reference>
<dbReference type="EMBL" id="JACATH010000001">
    <property type="protein sequence ID" value="NWJ56611.1"/>
    <property type="molecule type" value="Genomic_DNA"/>
</dbReference>
<gene>
    <name evidence="1" type="ORF">HX858_02420</name>
</gene>
<evidence type="ECO:0000313" key="1">
    <source>
        <dbReference type="EMBL" id="NWJ56611.1"/>
    </source>
</evidence>
<evidence type="ECO:0000313" key="2">
    <source>
        <dbReference type="Proteomes" id="UP000575480"/>
    </source>
</evidence>
<accession>A0A7K4MUY7</accession>
<protein>
    <submittedName>
        <fullName evidence="1">Uncharacterized protein</fullName>
    </submittedName>
</protein>
<name>A0A7K4MUY7_9ARCH</name>
<dbReference type="AlphaFoldDB" id="A0A7K4MUY7"/>
<proteinExistence type="predicted"/>